<dbReference type="CDD" id="cd02440">
    <property type="entry name" value="AdoMet_MTases"/>
    <property type="match status" value="1"/>
</dbReference>
<sequence>MSALWEREDFRRVAQGAWRPGGTALTRRGLALCRRHSGLTPGALVLDLGCGDGATLRLLLREGYRAWGLDRIAQPGAAATGRLLLADAARPPLAPGSLDALLSECLLSLLPDPFAALRAWARLLRPGGALLVSDLTLAAPGARKRTSLPGCGCENAAASLEKSAVAAAAEAATGAEPTAPMATAPAARATGAAAMPPAPAQGGCSAGAARSCSAGARPASVWQEMFVAAGLRVEICEDHSRTLAELAARLVWYGAAPADSCACNGSGPAAGSLGYNLWIAQKAPAA</sequence>
<dbReference type="InterPro" id="IPR013216">
    <property type="entry name" value="Methyltransf_11"/>
</dbReference>
<dbReference type="Gene3D" id="3.40.50.150">
    <property type="entry name" value="Vaccinia Virus protein VP39"/>
    <property type="match status" value="1"/>
</dbReference>
<dbReference type="RefSeq" id="WP_130957876.1">
    <property type="nucleotide sequence ID" value="NZ_JAQDZC010000023.1"/>
</dbReference>
<dbReference type="EMBL" id="SIXC01000004">
    <property type="protein sequence ID" value="TBH80861.1"/>
    <property type="molecule type" value="Genomic_DNA"/>
</dbReference>
<gene>
    <name evidence="2" type="ORF">EB812_04620</name>
</gene>
<accession>A0A6H3FD92</accession>
<reference evidence="2 3" key="1">
    <citation type="submission" date="2018-12" db="EMBL/GenBank/DDBJ databases">
        <title>First genome draft of Desulfovibrio legallis sp. nov.</title>
        <authorList>
            <person name="Ben Dhia O."/>
            <person name="Najjari A."/>
            <person name="Ferjani R."/>
            <person name="Fhoula I."/>
            <person name="Fardeau M.-L."/>
            <person name="Boudabbous A."/>
            <person name="Ouzari H.I."/>
        </authorList>
    </citation>
    <scope>NUCLEOTIDE SEQUENCE [LARGE SCALE GENOMIC DNA]</scope>
    <source>
        <strain evidence="2 3">H1T</strain>
    </source>
</reference>
<evidence type="ECO:0000313" key="2">
    <source>
        <dbReference type="EMBL" id="TBH80861.1"/>
    </source>
</evidence>
<feature type="domain" description="Methyltransferase type 11" evidence="1">
    <location>
        <begin position="46"/>
        <end position="131"/>
    </location>
</feature>
<proteinExistence type="predicted"/>
<organism evidence="2 3">
    <name type="scientific">Desulfovibrio legallii</name>
    <dbReference type="NCBI Taxonomy" id="571438"/>
    <lineage>
        <taxon>Bacteria</taxon>
        <taxon>Pseudomonadati</taxon>
        <taxon>Thermodesulfobacteriota</taxon>
        <taxon>Desulfovibrionia</taxon>
        <taxon>Desulfovibrionales</taxon>
        <taxon>Desulfovibrionaceae</taxon>
        <taxon>Desulfovibrio</taxon>
    </lineage>
</organism>
<dbReference type="InterPro" id="IPR029063">
    <property type="entry name" value="SAM-dependent_MTases_sf"/>
</dbReference>
<protein>
    <submittedName>
        <fullName evidence="2">Class I SAM-dependent methyltransferase</fullName>
    </submittedName>
</protein>
<evidence type="ECO:0000259" key="1">
    <source>
        <dbReference type="Pfam" id="PF08241"/>
    </source>
</evidence>
<comment type="caution">
    <text evidence="2">The sequence shown here is derived from an EMBL/GenBank/DDBJ whole genome shotgun (WGS) entry which is preliminary data.</text>
</comment>
<keyword evidence="2" id="KW-0808">Transferase</keyword>
<keyword evidence="3" id="KW-1185">Reference proteome</keyword>
<dbReference type="AlphaFoldDB" id="A0A6H3FD92"/>
<name>A0A6H3FD92_9BACT</name>
<dbReference type="Pfam" id="PF08241">
    <property type="entry name" value="Methyltransf_11"/>
    <property type="match status" value="1"/>
</dbReference>
<keyword evidence="2" id="KW-0489">Methyltransferase</keyword>
<evidence type="ECO:0000313" key="3">
    <source>
        <dbReference type="Proteomes" id="UP000292919"/>
    </source>
</evidence>
<dbReference type="Proteomes" id="UP000292919">
    <property type="component" value="Unassembled WGS sequence"/>
</dbReference>
<dbReference type="GO" id="GO:0032259">
    <property type="term" value="P:methylation"/>
    <property type="evidence" value="ECO:0007669"/>
    <property type="project" value="UniProtKB-KW"/>
</dbReference>
<dbReference type="GO" id="GO:0008757">
    <property type="term" value="F:S-adenosylmethionine-dependent methyltransferase activity"/>
    <property type="evidence" value="ECO:0007669"/>
    <property type="project" value="InterPro"/>
</dbReference>
<dbReference type="NCBIfam" id="NF045667">
    <property type="entry name" value="MTase_DVU1556"/>
    <property type="match status" value="1"/>
</dbReference>
<dbReference type="SUPFAM" id="SSF53335">
    <property type="entry name" value="S-adenosyl-L-methionine-dependent methyltransferases"/>
    <property type="match status" value="1"/>
</dbReference>